<feature type="transmembrane region" description="Helical" evidence="10">
    <location>
        <begin position="46"/>
        <end position="66"/>
    </location>
</feature>
<feature type="transmembrane region" description="Helical" evidence="10">
    <location>
        <begin position="288"/>
        <end position="309"/>
    </location>
</feature>
<keyword evidence="3" id="KW-1003">Cell membrane</keyword>
<dbReference type="InterPro" id="IPR003439">
    <property type="entry name" value="ABC_transporter-like_ATP-bd"/>
</dbReference>
<keyword evidence="6 13" id="KW-0067">ATP-binding</keyword>
<dbReference type="GO" id="GO:0015421">
    <property type="term" value="F:ABC-type oligopeptide transporter activity"/>
    <property type="evidence" value="ECO:0007669"/>
    <property type="project" value="TreeGrafter"/>
</dbReference>
<proteinExistence type="predicted"/>
<keyword evidence="5" id="KW-0547">Nucleotide-binding</keyword>
<feature type="domain" description="ABC transporter" evidence="11">
    <location>
        <begin position="380"/>
        <end position="613"/>
    </location>
</feature>
<dbReference type="Pfam" id="PF00005">
    <property type="entry name" value="ABC_tran"/>
    <property type="match status" value="1"/>
</dbReference>
<comment type="subcellular location">
    <subcellularLocation>
        <location evidence="1">Cell membrane</location>
        <topology evidence="1">Multi-pass membrane protein</topology>
    </subcellularLocation>
</comment>
<evidence type="ECO:0000256" key="10">
    <source>
        <dbReference type="SAM" id="Phobius"/>
    </source>
</evidence>
<dbReference type="GO" id="GO:0005886">
    <property type="term" value="C:plasma membrane"/>
    <property type="evidence" value="ECO:0007669"/>
    <property type="project" value="UniProtKB-SubCell"/>
</dbReference>
<dbReference type="InterPro" id="IPR036640">
    <property type="entry name" value="ABC1_TM_sf"/>
</dbReference>
<gene>
    <name evidence="13" type="ORF">SDC9_09850</name>
</gene>
<dbReference type="PROSITE" id="PS00211">
    <property type="entry name" value="ABC_TRANSPORTER_1"/>
    <property type="match status" value="1"/>
</dbReference>
<organism evidence="13">
    <name type="scientific">bioreactor metagenome</name>
    <dbReference type="NCBI Taxonomy" id="1076179"/>
    <lineage>
        <taxon>unclassified sequences</taxon>
        <taxon>metagenomes</taxon>
        <taxon>ecological metagenomes</taxon>
    </lineage>
</organism>
<feature type="transmembrane region" description="Helical" evidence="10">
    <location>
        <begin position="99"/>
        <end position="124"/>
    </location>
</feature>
<dbReference type="PROSITE" id="PS50893">
    <property type="entry name" value="ABC_TRANSPORTER_2"/>
    <property type="match status" value="1"/>
</dbReference>
<dbReference type="GO" id="GO:0005524">
    <property type="term" value="F:ATP binding"/>
    <property type="evidence" value="ECO:0007669"/>
    <property type="project" value="UniProtKB-KW"/>
</dbReference>
<evidence type="ECO:0000259" key="12">
    <source>
        <dbReference type="PROSITE" id="PS50929"/>
    </source>
</evidence>
<dbReference type="PROSITE" id="PS50929">
    <property type="entry name" value="ABC_TM1F"/>
    <property type="match status" value="1"/>
</dbReference>
<keyword evidence="8 10" id="KW-0472">Membrane</keyword>
<comment type="caution">
    <text evidence="13">The sequence shown here is derived from an EMBL/GenBank/DDBJ whole genome shotgun (WGS) entry which is preliminary data.</text>
</comment>
<dbReference type="PANTHER" id="PTHR43394:SF1">
    <property type="entry name" value="ATP-BINDING CASSETTE SUB-FAMILY B MEMBER 10, MITOCHONDRIAL"/>
    <property type="match status" value="1"/>
</dbReference>
<evidence type="ECO:0000256" key="8">
    <source>
        <dbReference type="ARBA" id="ARBA00023136"/>
    </source>
</evidence>
<feature type="compositionally biased region" description="Gly residues" evidence="9">
    <location>
        <begin position="12"/>
        <end position="26"/>
    </location>
</feature>
<dbReference type="PANTHER" id="PTHR43394">
    <property type="entry name" value="ATP-DEPENDENT PERMEASE MDL1, MITOCHONDRIAL"/>
    <property type="match status" value="1"/>
</dbReference>
<dbReference type="CDD" id="cd18547">
    <property type="entry name" value="ABC_6TM_Tm288_like"/>
    <property type="match status" value="1"/>
</dbReference>
<keyword evidence="7 10" id="KW-1133">Transmembrane helix</keyword>
<dbReference type="AlphaFoldDB" id="A0A644TBB2"/>
<protein>
    <submittedName>
        <fullName evidence="13">Putative ABC transporter ATP-binding protein</fullName>
    </submittedName>
</protein>
<dbReference type="FunFam" id="3.40.50.300:FF:000287">
    <property type="entry name" value="Multidrug ABC transporter ATP-binding protein"/>
    <property type="match status" value="1"/>
</dbReference>
<keyword evidence="4 10" id="KW-0812">Transmembrane</keyword>
<keyword evidence="2" id="KW-0813">Transport</keyword>
<dbReference type="InterPro" id="IPR003593">
    <property type="entry name" value="AAA+_ATPase"/>
</dbReference>
<accession>A0A644TBB2</accession>
<evidence type="ECO:0000256" key="4">
    <source>
        <dbReference type="ARBA" id="ARBA00022692"/>
    </source>
</evidence>
<dbReference type="InterPro" id="IPR017871">
    <property type="entry name" value="ABC_transporter-like_CS"/>
</dbReference>
<evidence type="ECO:0000256" key="7">
    <source>
        <dbReference type="ARBA" id="ARBA00022989"/>
    </source>
</evidence>
<feature type="transmembrane region" description="Helical" evidence="10">
    <location>
        <begin position="315"/>
        <end position="331"/>
    </location>
</feature>
<reference evidence="13" key="1">
    <citation type="submission" date="2019-08" db="EMBL/GenBank/DDBJ databases">
        <authorList>
            <person name="Kucharzyk K."/>
            <person name="Murdoch R.W."/>
            <person name="Higgins S."/>
            <person name="Loffler F."/>
        </authorList>
    </citation>
    <scope>NUCLEOTIDE SEQUENCE</scope>
</reference>
<evidence type="ECO:0000256" key="1">
    <source>
        <dbReference type="ARBA" id="ARBA00004651"/>
    </source>
</evidence>
<dbReference type="SUPFAM" id="SSF90123">
    <property type="entry name" value="ABC transporter transmembrane region"/>
    <property type="match status" value="1"/>
</dbReference>
<dbReference type="Gene3D" id="1.20.1560.10">
    <property type="entry name" value="ABC transporter type 1, transmembrane domain"/>
    <property type="match status" value="1"/>
</dbReference>
<dbReference type="CDD" id="cd03254">
    <property type="entry name" value="ABCC_Glucan_exporter_like"/>
    <property type="match status" value="1"/>
</dbReference>
<evidence type="ECO:0000256" key="3">
    <source>
        <dbReference type="ARBA" id="ARBA00022475"/>
    </source>
</evidence>
<evidence type="ECO:0000256" key="6">
    <source>
        <dbReference type="ARBA" id="ARBA00022840"/>
    </source>
</evidence>
<name>A0A644TBB2_9ZZZZ</name>
<feature type="domain" description="ABC transmembrane type-1" evidence="12">
    <location>
        <begin position="51"/>
        <end position="346"/>
    </location>
</feature>
<evidence type="ECO:0000259" key="11">
    <source>
        <dbReference type="PROSITE" id="PS50893"/>
    </source>
</evidence>
<dbReference type="InterPro" id="IPR011527">
    <property type="entry name" value="ABC1_TM_dom"/>
</dbReference>
<dbReference type="Pfam" id="PF00664">
    <property type="entry name" value="ABC_membrane"/>
    <property type="match status" value="1"/>
</dbReference>
<evidence type="ECO:0000256" key="2">
    <source>
        <dbReference type="ARBA" id="ARBA00022448"/>
    </source>
</evidence>
<dbReference type="Gene3D" id="3.40.50.300">
    <property type="entry name" value="P-loop containing nucleotide triphosphate hydrolases"/>
    <property type="match status" value="1"/>
</dbReference>
<feature type="region of interest" description="Disordered" evidence="9">
    <location>
        <begin position="1"/>
        <end position="30"/>
    </location>
</feature>
<evidence type="ECO:0000256" key="5">
    <source>
        <dbReference type="ARBA" id="ARBA00022741"/>
    </source>
</evidence>
<sequence length="619" mass="67903">MSEHQTRTQNGGPMGGPASGPPMGGGEKAKDFQGTWGKLIRYCKGYMPVIITALVIAALGTLLQIIGPDQLKNMTNEITKGLPALINGVPVSGAIDFNAVFNIGMLLVCFYAASGIFSFAENFIMATVTAKISKSMRTDIAKKINKLPLKYFDKTSYGDVISRVTNDVDAIGQTLNQSLDNLVRAVTMFVGSLIMMFYNSWILALVAIGSTLIGFVLMALIMSKSQKYFTVQQQGLGDINGHIEEIYSGHNVVKAYNGGSKAKKTFEEINTSLYDSGWKSQFMSGMMMPIMGFIGNFGYVAVCVVGAALAMKGTISFGVIVAFMIYIRLFTQPLSQLAQSMQQLQRTAAASERVFEFFAEEELAGESQQLKKLENVKGHVEFQNVHFGYEKDKTIINNFSAQIRAGQKVAIVGPTGAGKTTMVNLLMRFYEIDSGEIRIDGIPISHVSRENVHDQFCMVLQDTWLFEGTIKENIIYNKQGVTDEEVIAACKSVGIHHFIRTLPQGYDTILNDKANLSAGQKQLVTIARAIIQNSPLLILDEATSSVDTRTERLVQDAMNKLTQGRTSFVIAHRLSTIKDADLILVMKDGDIIESGNHEELLGKGGFYAELYNSQFEQAS</sequence>
<dbReference type="EMBL" id="VSSQ01000024">
    <property type="protein sequence ID" value="MPL64198.1"/>
    <property type="molecule type" value="Genomic_DNA"/>
</dbReference>
<dbReference type="SMART" id="SM00382">
    <property type="entry name" value="AAA"/>
    <property type="match status" value="1"/>
</dbReference>
<feature type="transmembrane region" description="Helical" evidence="10">
    <location>
        <begin position="204"/>
        <end position="222"/>
    </location>
</feature>
<evidence type="ECO:0000256" key="9">
    <source>
        <dbReference type="SAM" id="MobiDB-lite"/>
    </source>
</evidence>
<evidence type="ECO:0000313" key="13">
    <source>
        <dbReference type="EMBL" id="MPL64198.1"/>
    </source>
</evidence>
<dbReference type="SUPFAM" id="SSF52540">
    <property type="entry name" value="P-loop containing nucleoside triphosphate hydrolases"/>
    <property type="match status" value="1"/>
</dbReference>
<dbReference type="InterPro" id="IPR027417">
    <property type="entry name" value="P-loop_NTPase"/>
</dbReference>
<dbReference type="FunFam" id="1.20.1560.10:FF:000011">
    <property type="entry name" value="Multidrug ABC transporter ATP-binding protein"/>
    <property type="match status" value="1"/>
</dbReference>
<dbReference type="GO" id="GO:0016887">
    <property type="term" value="F:ATP hydrolysis activity"/>
    <property type="evidence" value="ECO:0007669"/>
    <property type="project" value="InterPro"/>
</dbReference>
<dbReference type="InterPro" id="IPR039421">
    <property type="entry name" value="Type_1_exporter"/>
</dbReference>